<reference evidence="1 2" key="1">
    <citation type="submission" date="2016-10" db="EMBL/GenBank/DDBJ databases">
        <authorList>
            <person name="de Groot N.N."/>
        </authorList>
    </citation>
    <scope>NUCLEOTIDE SEQUENCE [LARGE SCALE GENOMIC DNA]</scope>
    <source>
        <strain evidence="1 2">DSM 19547</strain>
    </source>
</reference>
<gene>
    <name evidence="1" type="ORF">SAMN04488047_10790</name>
</gene>
<dbReference type="GO" id="GO:0051996">
    <property type="term" value="F:squalene synthase [NAD(P)H] activity"/>
    <property type="evidence" value="ECO:0007669"/>
    <property type="project" value="InterPro"/>
</dbReference>
<dbReference type="SFLD" id="SFLDS00005">
    <property type="entry name" value="Isoprenoid_Synthase_Type_I"/>
    <property type="match status" value="1"/>
</dbReference>
<dbReference type="EMBL" id="FOXA01000007">
    <property type="protein sequence ID" value="SFP49257.1"/>
    <property type="molecule type" value="Genomic_DNA"/>
</dbReference>
<keyword evidence="1" id="KW-0808">Transferase</keyword>
<dbReference type="Pfam" id="PF00494">
    <property type="entry name" value="SQS_PSY"/>
    <property type="match status" value="1"/>
</dbReference>
<dbReference type="InterPro" id="IPR002060">
    <property type="entry name" value="Squ/phyt_synthse"/>
</dbReference>
<evidence type="ECO:0000313" key="2">
    <source>
        <dbReference type="Proteomes" id="UP000199356"/>
    </source>
</evidence>
<dbReference type="RefSeq" id="WP_093421363.1">
    <property type="nucleotide sequence ID" value="NZ_FOXA01000007.1"/>
</dbReference>
<dbReference type="Gene3D" id="1.10.600.10">
    <property type="entry name" value="Farnesyl Diphosphate Synthase"/>
    <property type="match status" value="1"/>
</dbReference>
<dbReference type="OrthoDB" id="9807580at2"/>
<sequence>MTLALPTLAPREEVRRIVAASGSSFTTGMRILPAERRAAIFAVYAFCRCIDDVADGGGTPTDKARELDGWAHELDRVFDGRPSTAVGVELERAIAAYDLPREEFELVLDGMRMDAEGMVAPSPERLEAYVRRVAGAVGILSMRIFGAWRGEPSRRFALSLARGMQFTNILRDVAEDAEMGRLYLPAPLLEDAGLPLRPMPAARHPELHRVRRTLGAQARAAYDAAAAEIPYHSRARLLPALVMMGPYDRLLARMEADWTARPARLPGWRKAVQGLRCAAFAGPRR</sequence>
<protein>
    <submittedName>
        <fullName evidence="1">Farnesyl-diphosphate farnesyltransferase</fullName>
    </submittedName>
</protein>
<dbReference type="InterPro" id="IPR008949">
    <property type="entry name" value="Isoprenoid_synthase_dom_sf"/>
</dbReference>
<dbReference type="GO" id="GO:0016114">
    <property type="term" value="P:terpenoid biosynthetic process"/>
    <property type="evidence" value="ECO:0007669"/>
    <property type="project" value="UniProtKB-ARBA"/>
</dbReference>
<name>A0A1I5QT59_9RHOB</name>
<dbReference type="CDD" id="cd00683">
    <property type="entry name" value="Trans_IPPS_HH"/>
    <property type="match status" value="1"/>
</dbReference>
<organism evidence="1 2">
    <name type="scientific">Tranquillimonas alkanivorans</name>
    <dbReference type="NCBI Taxonomy" id="441119"/>
    <lineage>
        <taxon>Bacteria</taxon>
        <taxon>Pseudomonadati</taxon>
        <taxon>Pseudomonadota</taxon>
        <taxon>Alphaproteobacteria</taxon>
        <taxon>Rhodobacterales</taxon>
        <taxon>Roseobacteraceae</taxon>
        <taxon>Tranquillimonas</taxon>
    </lineage>
</organism>
<dbReference type="SUPFAM" id="SSF48576">
    <property type="entry name" value="Terpenoid synthases"/>
    <property type="match status" value="1"/>
</dbReference>
<keyword evidence="2" id="KW-1185">Reference proteome</keyword>
<dbReference type="PANTHER" id="PTHR31480">
    <property type="entry name" value="BIFUNCTIONAL LYCOPENE CYCLASE/PHYTOENE SYNTHASE"/>
    <property type="match status" value="1"/>
</dbReference>
<dbReference type="Proteomes" id="UP000199356">
    <property type="component" value="Unassembled WGS sequence"/>
</dbReference>
<accession>A0A1I5QT59</accession>
<dbReference type="SFLD" id="SFLDG01018">
    <property type="entry name" value="Squalene/Phytoene_Synthase_Lik"/>
    <property type="match status" value="1"/>
</dbReference>
<dbReference type="GO" id="GO:0004311">
    <property type="term" value="F:geranylgeranyl diphosphate synthase activity"/>
    <property type="evidence" value="ECO:0007669"/>
    <property type="project" value="InterPro"/>
</dbReference>
<evidence type="ECO:0000313" key="1">
    <source>
        <dbReference type="EMBL" id="SFP49257.1"/>
    </source>
</evidence>
<dbReference type="SFLD" id="SFLDG01212">
    <property type="entry name" value="Phytoene_synthase_like"/>
    <property type="match status" value="1"/>
</dbReference>
<dbReference type="AlphaFoldDB" id="A0A1I5QT59"/>
<dbReference type="InterPro" id="IPR033904">
    <property type="entry name" value="Trans_IPPS_HH"/>
</dbReference>
<dbReference type="STRING" id="441119.SAMN04488047_10790"/>
<dbReference type="InterPro" id="IPR044843">
    <property type="entry name" value="Trans_IPPS_bact-type"/>
</dbReference>
<proteinExistence type="predicted"/>